<dbReference type="Proteomes" id="UP000887568">
    <property type="component" value="Unplaced"/>
</dbReference>
<dbReference type="SUPFAM" id="SSF141255">
    <property type="entry name" value="YccV-like"/>
    <property type="match status" value="1"/>
</dbReference>
<feature type="domain" description="Hemimethylated DNA-binding" evidence="1">
    <location>
        <begin position="486"/>
        <end position="583"/>
    </location>
</feature>
<evidence type="ECO:0000259" key="1">
    <source>
        <dbReference type="SMART" id="SM00992"/>
    </source>
</evidence>
<sequence>MADPADNTNADTGGVNFFVFIPTEIITLVLTQPDLSFRDVVNFGATCKSCHSITSDNELWKVKLLTRWPCLRHFSETTKPTSAWLDHCRQLHNLPETARDLVACLSAKCFHKEEVTYSHFKPLKELYLRNELCRALTDEVLMAIVNDEKHHKDLTLRYYAQKALRYVRHMQLRQEWQAYFGLPIEQQKLLEGAILFERWYNPFSPSPEESVRKEVKEIAERARRKLKTDHPCCHGNVEGVVEMTPNQCQDVLDAVNEVLIKEMNFQGNSEDYYNESNSFMSLVLTRKLGIPITLCILYEAVVRRLGLVLRPVNFPGHFLLRWNYSSDGFKELDTNLFVDVFKKGHVMTSAEILMGNARLDLLGFRPEYLNACPPRDVFRRMTANIMHLRHGISHGRTSDFDGLELQAVLSPEDFDTVMGCVKCYVERHINYTESLAMLPAVRPQNDMEIMGVAIFREMIDEAIQKDGEEDAEPTMPAPKRREDNEEVAYAVGMVMKHRRYNYSCVIYGWDPVCKLSRQWQHQMGVHRLPNQEKQPFYNVMVEDSSSRYAAQENLDFIDAPITISHPEVGRYFQEFTQKCYLPNAELACQYPDDVAVTTQKAAELYPE</sequence>
<accession>A0A914BEC0</accession>
<dbReference type="Gene3D" id="2.30.30.390">
    <property type="entry name" value="Hemimethylated DNA-binding domain"/>
    <property type="match status" value="1"/>
</dbReference>
<proteinExistence type="predicted"/>
<dbReference type="NCBIfam" id="TIGR02097">
    <property type="entry name" value="yccV"/>
    <property type="match status" value="1"/>
</dbReference>
<dbReference type="RefSeq" id="XP_038074316.1">
    <property type="nucleotide sequence ID" value="XM_038218388.1"/>
</dbReference>
<dbReference type="GO" id="GO:0003677">
    <property type="term" value="F:DNA binding"/>
    <property type="evidence" value="ECO:0007669"/>
    <property type="project" value="InterPro"/>
</dbReference>
<dbReference type="GeneID" id="119742455"/>
<dbReference type="OMA" id="KQPFYNV"/>
<dbReference type="Pfam" id="PF08755">
    <property type="entry name" value="YccV-like"/>
    <property type="match status" value="1"/>
</dbReference>
<dbReference type="PANTHER" id="PTHR31350:SF21">
    <property type="entry name" value="F-BOX ONLY PROTEIN 21"/>
    <property type="match status" value="1"/>
</dbReference>
<dbReference type="InterPro" id="IPR036047">
    <property type="entry name" value="F-box-like_dom_sf"/>
</dbReference>
<dbReference type="InterPro" id="IPR011722">
    <property type="entry name" value="Hemimethylated_DNA-bd_dom"/>
</dbReference>
<keyword evidence="3" id="KW-1185">Reference proteome</keyword>
<organism evidence="2 3">
    <name type="scientific">Patiria miniata</name>
    <name type="common">Bat star</name>
    <name type="synonym">Asterina miniata</name>
    <dbReference type="NCBI Taxonomy" id="46514"/>
    <lineage>
        <taxon>Eukaryota</taxon>
        <taxon>Metazoa</taxon>
        <taxon>Echinodermata</taxon>
        <taxon>Eleutherozoa</taxon>
        <taxon>Asterozoa</taxon>
        <taxon>Asteroidea</taxon>
        <taxon>Valvatacea</taxon>
        <taxon>Valvatida</taxon>
        <taxon>Asterinidae</taxon>
        <taxon>Patiria</taxon>
    </lineage>
</organism>
<protein>
    <recommendedName>
        <fullName evidence="1">Hemimethylated DNA-binding domain-containing protein</fullName>
    </recommendedName>
</protein>
<dbReference type="Pfam" id="PF13369">
    <property type="entry name" value="Transglut_core2"/>
    <property type="match status" value="1"/>
</dbReference>
<name>A0A914BEC0_PATMI</name>
<dbReference type="EnsemblMetazoa" id="XM_038218388.1">
    <property type="protein sequence ID" value="XP_038074316.1"/>
    <property type="gene ID" value="LOC119742455"/>
</dbReference>
<dbReference type="InterPro" id="IPR036623">
    <property type="entry name" value="Hemimethylated_DNA-bd_sf"/>
</dbReference>
<dbReference type="PANTHER" id="PTHR31350">
    <property type="entry name" value="SI:DKEY-261L7.2"/>
    <property type="match status" value="1"/>
</dbReference>
<dbReference type="AlphaFoldDB" id="A0A914BEC0"/>
<evidence type="ECO:0000313" key="3">
    <source>
        <dbReference type="Proteomes" id="UP000887568"/>
    </source>
</evidence>
<reference evidence="2" key="1">
    <citation type="submission" date="2022-11" db="UniProtKB">
        <authorList>
            <consortium name="EnsemblMetazoa"/>
        </authorList>
    </citation>
    <scope>IDENTIFICATION</scope>
</reference>
<evidence type="ECO:0000313" key="2">
    <source>
        <dbReference type="EnsemblMetazoa" id="XP_038074316.1"/>
    </source>
</evidence>
<dbReference type="OrthoDB" id="28868at2759"/>
<dbReference type="SMART" id="SM00992">
    <property type="entry name" value="YccV-like"/>
    <property type="match status" value="1"/>
</dbReference>
<dbReference type="SUPFAM" id="SSF81383">
    <property type="entry name" value="F-box domain"/>
    <property type="match status" value="1"/>
</dbReference>
<dbReference type="InterPro" id="IPR032698">
    <property type="entry name" value="SirB1_N"/>
</dbReference>